<proteinExistence type="predicted"/>
<accession>A0ACC2JBX6</accession>
<gene>
    <name evidence="1" type="ORF">O1611_g8656</name>
</gene>
<evidence type="ECO:0000313" key="1">
    <source>
        <dbReference type="EMBL" id="KAJ8124984.1"/>
    </source>
</evidence>
<protein>
    <submittedName>
        <fullName evidence="1">Uncharacterized protein</fullName>
    </submittedName>
</protein>
<sequence length="523" mass="60201">MPLLPVESGLPGKSPRILGDDIPIERRSPPIVPSDPASLQLNQSSAFSEDDIEKLSHVPKEAYVDAPGRQDVSSAWGDYLDVNNHRRAFQPLRGIERDRYRPIVQEATVKEAVRRGIAFQAMRIIEAGRPLINHFLATRRYPPLPEDDGSEELNSDESRNAASRPDSDESRESNTVPPSIREQCMRDMLALDEGYHKLGDYLERGSRHTKRQPEFFKAHYATQYGTLTACNILPGDDWYVGHRPGDPIVRIKENPIQRTFNEGDIFFVYELAGRGDGDQPERYRVRFEGVVPFNSEEIYQRFSRFVFPAFIQMVIAAVGFDPRDIKRGAHFWAKQLENLHTTEFEEFRERDRVKLLKALRKIWHAKYGTEAKNHPRFLKAQTLNSISCLREMGWLMSKLERDAPRYARHHYWNHCKGLLQDFTGRDAGLLAQEYFDITLANEAEYLLKEGDLEDVLVYKQSNAARTVGKVRVGFFSSFSASSAVEDNIWDLAFFHSIVIIRMSSFIYWEKSQSNRKSSRNHTG</sequence>
<dbReference type="Proteomes" id="UP001153332">
    <property type="component" value="Unassembled WGS sequence"/>
</dbReference>
<dbReference type="EMBL" id="JAPUUL010002637">
    <property type="protein sequence ID" value="KAJ8124984.1"/>
    <property type="molecule type" value="Genomic_DNA"/>
</dbReference>
<keyword evidence="2" id="KW-1185">Reference proteome</keyword>
<reference evidence="1" key="1">
    <citation type="submission" date="2022-12" db="EMBL/GenBank/DDBJ databases">
        <title>Genome Sequence of Lasiodiplodia mahajangana.</title>
        <authorList>
            <person name="Buettner E."/>
        </authorList>
    </citation>
    <scope>NUCLEOTIDE SEQUENCE</scope>
    <source>
        <strain evidence="1">VT137</strain>
    </source>
</reference>
<name>A0ACC2JBX6_9PEZI</name>
<evidence type="ECO:0000313" key="2">
    <source>
        <dbReference type="Proteomes" id="UP001153332"/>
    </source>
</evidence>
<organism evidence="1 2">
    <name type="scientific">Lasiodiplodia mahajangana</name>
    <dbReference type="NCBI Taxonomy" id="1108764"/>
    <lineage>
        <taxon>Eukaryota</taxon>
        <taxon>Fungi</taxon>
        <taxon>Dikarya</taxon>
        <taxon>Ascomycota</taxon>
        <taxon>Pezizomycotina</taxon>
        <taxon>Dothideomycetes</taxon>
        <taxon>Dothideomycetes incertae sedis</taxon>
        <taxon>Botryosphaeriales</taxon>
        <taxon>Botryosphaeriaceae</taxon>
        <taxon>Lasiodiplodia</taxon>
    </lineage>
</organism>
<comment type="caution">
    <text evidence="1">The sequence shown here is derived from an EMBL/GenBank/DDBJ whole genome shotgun (WGS) entry which is preliminary data.</text>
</comment>